<sequence length="300" mass="31943">MPPLDPAAAACDGLARIVDACLAQFEVNRSGLLAGRYHPEYVHQMRVALRRLRSALGLFGGVEPALKAPPLLAEIRALAAALGRARDLDVFVDTTLPKVLAAAAPGTALAALAAHAGTVRRRRRLEARAVCAQPRVVALAAQLREWLAALCAGLAADHVLRRPLAAVAPALLGRRYRGVRRRGRRLARRSAAERHLLRIAVKKLRYATDFLGGLYADAASRPAFAAALAELQDLLGTLNDLAVTAHVLVELDAGEEPGATHAAAGAQVRDCVAAHADAHLRELAEAWRGFKATPRFWTGA</sequence>
<dbReference type="SMART" id="SM00880">
    <property type="entry name" value="CHAD"/>
    <property type="match status" value="1"/>
</dbReference>
<gene>
    <name evidence="2" type="ORF">EV699_12154</name>
</gene>
<feature type="domain" description="CHAD" evidence="1">
    <location>
        <begin position="7"/>
        <end position="300"/>
    </location>
</feature>
<dbReference type="PANTHER" id="PTHR39339:SF1">
    <property type="entry name" value="CHAD DOMAIN-CONTAINING PROTEIN"/>
    <property type="match status" value="1"/>
</dbReference>
<reference evidence="2 3" key="1">
    <citation type="submission" date="2019-03" db="EMBL/GenBank/DDBJ databases">
        <title>Genomic Encyclopedia of Type Strains, Phase IV (KMG-IV): sequencing the most valuable type-strain genomes for metagenomic binning, comparative biology and taxonomic classification.</title>
        <authorList>
            <person name="Goeker M."/>
        </authorList>
    </citation>
    <scope>NUCLEOTIDE SEQUENCE [LARGE SCALE GENOMIC DNA]</scope>
    <source>
        <strain evidence="2 3">DSM 25287</strain>
    </source>
</reference>
<dbReference type="Proteomes" id="UP000295765">
    <property type="component" value="Unassembled WGS sequence"/>
</dbReference>
<evidence type="ECO:0000313" key="2">
    <source>
        <dbReference type="EMBL" id="TCO78941.1"/>
    </source>
</evidence>
<proteinExistence type="predicted"/>
<dbReference type="PANTHER" id="PTHR39339">
    <property type="entry name" value="SLR1444 PROTEIN"/>
    <property type="match status" value="1"/>
</dbReference>
<dbReference type="InterPro" id="IPR038186">
    <property type="entry name" value="CHAD_dom_sf"/>
</dbReference>
<accession>A0A4R2KWN0</accession>
<organism evidence="2 3">
    <name type="scientific">Plasticicumulans lactativorans</name>
    <dbReference type="NCBI Taxonomy" id="1133106"/>
    <lineage>
        <taxon>Bacteria</taxon>
        <taxon>Pseudomonadati</taxon>
        <taxon>Pseudomonadota</taxon>
        <taxon>Gammaproteobacteria</taxon>
        <taxon>Candidatus Competibacteraceae</taxon>
        <taxon>Plasticicumulans</taxon>
    </lineage>
</organism>
<dbReference type="EMBL" id="SLWY01000021">
    <property type="protein sequence ID" value="TCO78941.1"/>
    <property type="molecule type" value="Genomic_DNA"/>
</dbReference>
<dbReference type="RefSeq" id="WP_165904186.1">
    <property type="nucleotide sequence ID" value="NZ_SLWY01000021.1"/>
</dbReference>
<dbReference type="PROSITE" id="PS51708">
    <property type="entry name" value="CHAD"/>
    <property type="match status" value="1"/>
</dbReference>
<evidence type="ECO:0000313" key="3">
    <source>
        <dbReference type="Proteomes" id="UP000295765"/>
    </source>
</evidence>
<name>A0A4R2KWN0_9GAMM</name>
<comment type="caution">
    <text evidence="2">The sequence shown here is derived from an EMBL/GenBank/DDBJ whole genome shotgun (WGS) entry which is preliminary data.</text>
</comment>
<dbReference type="Pfam" id="PF05235">
    <property type="entry name" value="CHAD"/>
    <property type="match status" value="1"/>
</dbReference>
<evidence type="ECO:0000259" key="1">
    <source>
        <dbReference type="PROSITE" id="PS51708"/>
    </source>
</evidence>
<keyword evidence="3" id="KW-1185">Reference proteome</keyword>
<dbReference type="Gene3D" id="1.40.20.10">
    <property type="entry name" value="CHAD domain"/>
    <property type="match status" value="1"/>
</dbReference>
<dbReference type="AlphaFoldDB" id="A0A4R2KWN0"/>
<protein>
    <submittedName>
        <fullName evidence="2">CHAD domain-containing protein</fullName>
    </submittedName>
</protein>
<dbReference type="InterPro" id="IPR007899">
    <property type="entry name" value="CHAD_dom"/>
</dbReference>